<dbReference type="InterPro" id="IPR024078">
    <property type="entry name" value="LmbE-like_dom_sf"/>
</dbReference>
<reference evidence="1" key="1">
    <citation type="submission" date="2022-08" db="EMBL/GenBank/DDBJ databases">
        <title>Alicyclobacillus fastidiosus DSM 17978, complete genome.</title>
        <authorList>
            <person name="Wang Q."/>
            <person name="Cai R."/>
            <person name="Wang Z."/>
        </authorList>
    </citation>
    <scope>NUCLEOTIDE SEQUENCE</scope>
    <source>
        <strain evidence="1">DSM 17978</strain>
    </source>
</reference>
<accession>A0ABY6ZAQ6</accession>
<dbReference type="Proteomes" id="UP001164761">
    <property type="component" value="Chromosome"/>
</dbReference>
<dbReference type="InterPro" id="IPR003737">
    <property type="entry name" value="GlcNAc_PI_deacetylase-related"/>
</dbReference>
<dbReference type="EMBL" id="CP104067">
    <property type="protein sequence ID" value="WAH39917.1"/>
    <property type="molecule type" value="Genomic_DNA"/>
</dbReference>
<gene>
    <name evidence="1" type="ORF">NZD89_16090</name>
</gene>
<dbReference type="PANTHER" id="PTHR12993">
    <property type="entry name" value="N-ACETYLGLUCOSAMINYL-PHOSPHATIDYLINOSITOL DE-N-ACETYLASE-RELATED"/>
    <property type="match status" value="1"/>
</dbReference>
<sequence>MHKLLAVFAHPDDETFICGGTLAKVAKAGTQVVLICATKGEMGRRMGVPPTATRESIAATRERELQSACKALGIKHLHFLGFRDKTLEIQPVETVTNLLLQYLVDERPDAVVTFHERWGGHPDHCAIGVATTRAYAEYSKLVQGTKLYHVCSGHMIRNPEQCGLAGKLLEIDVTDCLQEKLGAFRAHLTQSQMEDWLWEDDEVSASKLWSVEYLAAAVPGGGEQPIDL</sequence>
<evidence type="ECO:0000313" key="2">
    <source>
        <dbReference type="Proteomes" id="UP001164761"/>
    </source>
</evidence>
<dbReference type="SUPFAM" id="SSF102588">
    <property type="entry name" value="LmbE-like"/>
    <property type="match status" value="1"/>
</dbReference>
<dbReference type="Pfam" id="PF02585">
    <property type="entry name" value="PIG-L"/>
    <property type="match status" value="1"/>
</dbReference>
<dbReference type="RefSeq" id="WP_268003815.1">
    <property type="nucleotide sequence ID" value="NZ_BSUT01000001.1"/>
</dbReference>
<name>A0ABY6ZAQ6_9BACL</name>
<keyword evidence="2" id="KW-1185">Reference proteome</keyword>
<evidence type="ECO:0000313" key="1">
    <source>
        <dbReference type="EMBL" id="WAH39917.1"/>
    </source>
</evidence>
<dbReference type="PANTHER" id="PTHR12993:SF11">
    <property type="entry name" value="N-ACETYLGLUCOSAMINYL-PHOSPHATIDYLINOSITOL DE-N-ACETYLASE"/>
    <property type="match status" value="1"/>
</dbReference>
<proteinExistence type="predicted"/>
<dbReference type="Gene3D" id="3.40.50.10320">
    <property type="entry name" value="LmbE-like"/>
    <property type="match status" value="1"/>
</dbReference>
<organism evidence="1 2">
    <name type="scientific">Alicyclobacillus fastidiosus</name>
    <dbReference type="NCBI Taxonomy" id="392011"/>
    <lineage>
        <taxon>Bacteria</taxon>
        <taxon>Bacillati</taxon>
        <taxon>Bacillota</taxon>
        <taxon>Bacilli</taxon>
        <taxon>Bacillales</taxon>
        <taxon>Alicyclobacillaceae</taxon>
        <taxon>Alicyclobacillus</taxon>
    </lineage>
</organism>
<protein>
    <submittedName>
        <fullName evidence="1">PIG-L family deacetylase</fullName>
    </submittedName>
</protein>